<dbReference type="InterPro" id="IPR038522">
    <property type="entry name" value="T4/T6SS_DotU_sf"/>
</dbReference>
<dbReference type="AlphaFoldDB" id="A0A0W0TVR8"/>
<name>A0A0W0TVR8_LEGER</name>
<evidence type="ECO:0000256" key="1">
    <source>
        <dbReference type="SAM" id="Phobius"/>
    </source>
</evidence>
<comment type="caution">
    <text evidence="3">The sequence shown here is derived from an EMBL/GenBank/DDBJ whole genome shotgun (WGS) entry which is preliminary data.</text>
</comment>
<dbReference type="Pfam" id="PF09850">
    <property type="entry name" value="DotU"/>
    <property type="match status" value="1"/>
</dbReference>
<evidence type="ECO:0000259" key="2">
    <source>
        <dbReference type="Pfam" id="PF09850"/>
    </source>
</evidence>
<feature type="transmembrane region" description="Helical" evidence="1">
    <location>
        <begin position="220"/>
        <end position="242"/>
    </location>
</feature>
<dbReference type="OrthoDB" id="345640at2"/>
<gene>
    <name evidence="3" type="ORF">Lery_0465</name>
</gene>
<proteinExistence type="predicted"/>
<keyword evidence="1" id="KW-1133">Transmembrane helix</keyword>
<dbReference type="PANTHER" id="PTHR38033">
    <property type="entry name" value="MEMBRANE PROTEIN-RELATED"/>
    <property type="match status" value="1"/>
</dbReference>
<reference evidence="3 4" key="1">
    <citation type="submission" date="2015-11" db="EMBL/GenBank/DDBJ databases">
        <title>Genomic analysis of 38 Legionella species identifies large and diverse effector repertoires.</title>
        <authorList>
            <person name="Burstein D."/>
            <person name="Amaro F."/>
            <person name="Zusman T."/>
            <person name="Lifshitz Z."/>
            <person name="Cohen O."/>
            <person name="Gilbert J.A."/>
            <person name="Pupko T."/>
            <person name="Shuman H.A."/>
            <person name="Segal G."/>
        </authorList>
    </citation>
    <scope>NUCLEOTIDE SEQUENCE [LARGE SCALE GENOMIC DNA]</scope>
    <source>
        <strain evidence="3 4">SE-32A-C8</strain>
    </source>
</reference>
<dbReference type="NCBIfam" id="TIGR03349">
    <property type="entry name" value="IV_VI_DotU"/>
    <property type="match status" value="1"/>
</dbReference>
<keyword evidence="4" id="KW-1185">Reference proteome</keyword>
<dbReference type="PATRIC" id="fig|448.7.peg.482"/>
<dbReference type="Gene3D" id="1.25.40.590">
    <property type="entry name" value="Type IV / VI secretion system, DotU"/>
    <property type="match status" value="1"/>
</dbReference>
<evidence type="ECO:0000313" key="4">
    <source>
        <dbReference type="Proteomes" id="UP000054773"/>
    </source>
</evidence>
<dbReference type="Proteomes" id="UP000054773">
    <property type="component" value="Unassembled WGS sequence"/>
</dbReference>
<dbReference type="RefSeq" id="WP_058525638.1">
    <property type="nucleotide sequence ID" value="NZ_CAAAHY010000001.1"/>
</dbReference>
<dbReference type="NCBIfam" id="NF038228">
    <property type="entry name" value="IcmH_DotU_IVB"/>
    <property type="match status" value="1"/>
</dbReference>
<dbReference type="InterPro" id="IPR017732">
    <property type="entry name" value="T4/T6SS_DotU"/>
</dbReference>
<evidence type="ECO:0000313" key="3">
    <source>
        <dbReference type="EMBL" id="KTC99564.1"/>
    </source>
</evidence>
<organism evidence="3 4">
    <name type="scientific">Legionella erythra</name>
    <dbReference type="NCBI Taxonomy" id="448"/>
    <lineage>
        <taxon>Bacteria</taxon>
        <taxon>Pseudomonadati</taxon>
        <taxon>Pseudomonadota</taxon>
        <taxon>Gammaproteobacteria</taxon>
        <taxon>Legionellales</taxon>
        <taxon>Legionellaceae</taxon>
        <taxon>Legionella</taxon>
    </lineage>
</organism>
<dbReference type="EMBL" id="LNYA01000003">
    <property type="protein sequence ID" value="KTC99564.1"/>
    <property type="molecule type" value="Genomic_DNA"/>
</dbReference>
<keyword evidence="1" id="KW-0472">Membrane</keyword>
<protein>
    <submittedName>
        <fullName evidence="3">IcmH (DotU)</fullName>
    </submittedName>
</protein>
<accession>A0A0W0TVR8</accession>
<feature type="domain" description="Type IV / VI secretion system DotU" evidence="2">
    <location>
        <begin position="40"/>
        <end position="237"/>
    </location>
</feature>
<dbReference type="PANTHER" id="PTHR38033:SF1">
    <property type="entry name" value="DOTU FAMILY TYPE IV_VI SECRETION SYSTEM PROTEIN"/>
    <property type="match status" value="1"/>
</dbReference>
<sequence length="261" mass="29168">MAAEQHSASLVSQLSLPGTQQMPEGYFRSKLFVAPFTTNPLVAAAGPVLSLLERLGVSPSLPPVQTIRGNIEHELLAFHSRVLGKSYSDEFVAIARYLLCATIDELLGKSYLRLHKEPAIFAAFTPASPDGSGPEQRFFDIIHFIKERPNQYLDLIELAYYCLIAGFEGMQHGQADGRSVLDNLIEELYQLIQQHRVNKSHHLFKEQNKADFTPTSRKPLLTVCFISLGLLAAGYFFSYILLENKVKNVQTGHHLLAKLDD</sequence>
<keyword evidence="1" id="KW-0812">Transmembrane</keyword>
<dbReference type="STRING" id="448.Lery_0465"/>